<dbReference type="CDD" id="cd01647">
    <property type="entry name" value="RT_LTR"/>
    <property type="match status" value="1"/>
</dbReference>
<feature type="compositionally biased region" description="Basic and acidic residues" evidence="2">
    <location>
        <begin position="355"/>
        <end position="370"/>
    </location>
</feature>
<dbReference type="InterPro" id="IPR001878">
    <property type="entry name" value="Znf_CCHC"/>
</dbReference>
<organism evidence="5 6">
    <name type="scientific">Pyrenophora tritici-repentis</name>
    <dbReference type="NCBI Taxonomy" id="45151"/>
    <lineage>
        <taxon>Eukaryota</taxon>
        <taxon>Fungi</taxon>
        <taxon>Dikarya</taxon>
        <taxon>Ascomycota</taxon>
        <taxon>Pezizomycotina</taxon>
        <taxon>Dothideomycetes</taxon>
        <taxon>Pleosporomycetidae</taxon>
        <taxon>Pleosporales</taxon>
        <taxon>Pleosporineae</taxon>
        <taxon>Pleosporaceae</taxon>
        <taxon>Pyrenophora</taxon>
    </lineage>
</organism>
<dbReference type="PANTHER" id="PTHR33064">
    <property type="entry name" value="POL PROTEIN"/>
    <property type="match status" value="1"/>
</dbReference>
<gene>
    <name evidence="5" type="ORF">PtrM4_000150</name>
</gene>
<dbReference type="SMART" id="SM00343">
    <property type="entry name" value="ZnF_C2HC"/>
    <property type="match status" value="1"/>
</dbReference>
<dbReference type="InterPro" id="IPR051320">
    <property type="entry name" value="Viral_Replic_Matur_Polypro"/>
</dbReference>
<feature type="compositionally biased region" description="Low complexity" evidence="2">
    <location>
        <begin position="73"/>
        <end position="89"/>
    </location>
</feature>
<dbReference type="RefSeq" id="XP_065964723.1">
    <property type="nucleotide sequence ID" value="XM_066102521.1"/>
</dbReference>
<feature type="region of interest" description="Disordered" evidence="2">
    <location>
        <begin position="275"/>
        <end position="374"/>
    </location>
</feature>
<dbReference type="Pfam" id="PF00098">
    <property type="entry name" value="zf-CCHC"/>
    <property type="match status" value="1"/>
</dbReference>
<dbReference type="FunFam" id="3.30.70.270:FF:000020">
    <property type="entry name" value="Transposon Tf2-6 polyprotein-like Protein"/>
    <property type="match status" value="1"/>
</dbReference>
<feature type="region of interest" description="Disordered" evidence="2">
    <location>
        <begin position="73"/>
        <end position="94"/>
    </location>
</feature>
<evidence type="ECO:0000259" key="4">
    <source>
        <dbReference type="PROSITE" id="PS50158"/>
    </source>
</evidence>
<dbReference type="InterPro" id="IPR043502">
    <property type="entry name" value="DNA/RNA_pol_sf"/>
</dbReference>
<dbReference type="GO" id="GO:0003676">
    <property type="term" value="F:nucleic acid binding"/>
    <property type="evidence" value="ECO:0007669"/>
    <property type="project" value="InterPro"/>
</dbReference>
<sequence length="1288" mass="145777">MLQLKLNKANLEIEPWSLQWTPREAELMANQVIRGEVNRQADERATALRSYMPQAYLAPPAQNPRYNNAMNYQQTQGQQSQQGYQQSNQRPIGYQNYSNNSQTFQPKTGYGNQNNQYSQVAGAGFLCWVCDKTGHQKNDCPTLRGFVDKGWCYLDERSQLNWGTPSNPQGRITNLGTRRWAEAISAEIKRRWIKQDIDPLSYESPFLKDPQSSLPVENNAISVQLVPDSSGTITADDYEQFWNLSSVLGETDSDTSSQLRGANQCNNNTVASATIARADTRKKPSASHNPSKVQKAAPKAVLKRPPEEHIPHLRGHKNRDDNYFLDRNLSKDRTVQFADTPGPADTDMLDAPVDSEPKKAPKDPQPETKDKHTRKHRIVEKLAPDAQKVIQQILDTEISLPLKTVLGNMPEVRKKLFQQGYTTEEFNKLQINATSHSLEQESCESDSDEGLRPISLVNSLSLGQLPDYVLITDNIEARAQWHVPENAVAGRVTQCYHIDAEHWTDAQISHVQQHIIAEEDQDVGPVADDSIDSQQEYDRAAGIEHLRRDCPKVPIEIRGNNFLTLLDSGAELNTMKRETAEKANLPITSLPKSMSSARMVSANGTTECFVGIVWGVPIRIGRIEVRTNFFVIESCTNPIILGNPFLTDARARIEYATNGLTYCRIFSEDGEFNTRFLAECGSTGYVSSVQARMGMTGTEREGEEMKPVTEWLKKKRLEKPRAPSEQKYFCWGPNTFLGKGPDGTIVVKDEEGLFVVANECAESLSDNILSEVVGALGGCEYEERGVDVVWKEQLSDIRKNKTGMPIEVVTMVKLKPSEAQKEKGHFEVNGMHKRKGQKVEPIDDSGQAPRKVEGRLDWKERAKAKQVPNADHARAPFAQYFEPRYADFPRGTRVTPERLKEMKISPDLWPRERQLLEELLFRREAALAWDFRESGRVSREVIPPVVIDTVPHKAWRVDQFPVPRKLREIVIEMIQDRINRGTLELCKSQYRNPWFLVAKKDKGYRLINNAQKINGVTIRDANPPPNPDEFSEEFAGCVIMSLMDFFSGYDQVELHKNSRDITAFATPLGLVRQCTLPMGTTNSIAEFVRVMTKICRDHIPHRCMPYLDDVCVKGPKTTYNEEEIEPGIRRYVAEHLSNIDQVLADIERAGATISGHKSDFCYASMIVVGYRIDKHGRHPDMKKVEKIRTWPNPKNQKEVRIFLGMCVYYRIWIIGFAIVAEPLFLLLRKNAPFVWLVEQQSAMNFLKEALCNTPALVSIDYSEPLRAIIVAADSATINRIGMIDSYLG</sequence>
<keyword evidence="3" id="KW-1133">Transmembrane helix</keyword>
<evidence type="ECO:0000313" key="5">
    <source>
        <dbReference type="EMBL" id="KAF7575775.1"/>
    </source>
</evidence>
<dbReference type="GO" id="GO:0008233">
    <property type="term" value="F:peptidase activity"/>
    <property type="evidence" value="ECO:0007669"/>
    <property type="project" value="UniProtKB-KW"/>
</dbReference>
<proteinExistence type="predicted"/>
<dbReference type="InterPro" id="IPR036875">
    <property type="entry name" value="Znf_CCHC_sf"/>
</dbReference>
<evidence type="ECO:0000256" key="1">
    <source>
        <dbReference type="PROSITE-ProRule" id="PRU00047"/>
    </source>
</evidence>
<dbReference type="Pfam" id="PF13975">
    <property type="entry name" value="gag-asp_proteas"/>
    <property type="match status" value="1"/>
</dbReference>
<comment type="caution">
    <text evidence="5">The sequence shown here is derived from an EMBL/GenBank/DDBJ whole genome shotgun (WGS) entry which is preliminary data.</text>
</comment>
<keyword evidence="3" id="KW-0472">Membrane</keyword>
<name>A0A834S558_9PLEO</name>
<dbReference type="GO" id="GO:0006508">
    <property type="term" value="P:proteolysis"/>
    <property type="evidence" value="ECO:0007669"/>
    <property type="project" value="UniProtKB-KW"/>
</dbReference>
<dbReference type="CDD" id="cd00303">
    <property type="entry name" value="retropepsin_like"/>
    <property type="match status" value="1"/>
</dbReference>
<dbReference type="Pfam" id="PF00078">
    <property type="entry name" value="RVT_1"/>
    <property type="match status" value="1"/>
</dbReference>
<dbReference type="InterPro" id="IPR000477">
    <property type="entry name" value="RT_dom"/>
</dbReference>
<dbReference type="Gene3D" id="2.40.70.10">
    <property type="entry name" value="Acid Proteases"/>
    <property type="match status" value="1"/>
</dbReference>
<keyword evidence="1" id="KW-0479">Metal-binding</keyword>
<protein>
    <submittedName>
        <fullName evidence="5">Asp-protease-2 domain containing protein</fullName>
    </submittedName>
</protein>
<reference evidence="5 6" key="1">
    <citation type="journal article" date="2018" name="BMC Genomics">
        <title>Comparative genomics of the wheat fungal pathogen Pyrenophora tritici-repentis reveals chromosomal variations and genome plasticity.</title>
        <authorList>
            <person name="Moolhuijzen P."/>
            <person name="See P.T."/>
            <person name="Hane J.K."/>
            <person name="Shi G."/>
            <person name="Liu Z."/>
            <person name="Oliver R.P."/>
            <person name="Moffat C.S."/>
        </authorList>
    </citation>
    <scope>NUCLEOTIDE SEQUENCE [LARGE SCALE GENOMIC DNA]</scope>
    <source>
        <strain evidence="5">M4</strain>
    </source>
</reference>
<dbReference type="SUPFAM" id="SSF50630">
    <property type="entry name" value="Acid proteases"/>
    <property type="match status" value="1"/>
</dbReference>
<dbReference type="Proteomes" id="UP000245464">
    <property type="component" value="Chromosome 1"/>
</dbReference>
<dbReference type="PROSITE" id="PS50158">
    <property type="entry name" value="ZF_CCHC"/>
    <property type="match status" value="1"/>
</dbReference>
<evidence type="ECO:0000256" key="3">
    <source>
        <dbReference type="SAM" id="Phobius"/>
    </source>
</evidence>
<dbReference type="Gene3D" id="3.10.10.10">
    <property type="entry name" value="HIV Type 1 Reverse Transcriptase, subunit A, domain 1"/>
    <property type="match status" value="1"/>
</dbReference>
<evidence type="ECO:0000313" key="6">
    <source>
        <dbReference type="Proteomes" id="UP000245464"/>
    </source>
</evidence>
<dbReference type="SUPFAM" id="SSF57756">
    <property type="entry name" value="Retrovirus zinc finger-like domains"/>
    <property type="match status" value="1"/>
</dbReference>
<dbReference type="Gene3D" id="3.30.70.270">
    <property type="match status" value="2"/>
</dbReference>
<dbReference type="KEGG" id="ptrr:90953761"/>
<dbReference type="SUPFAM" id="SSF56672">
    <property type="entry name" value="DNA/RNA polymerases"/>
    <property type="match status" value="1"/>
</dbReference>
<evidence type="ECO:0000256" key="2">
    <source>
        <dbReference type="SAM" id="MobiDB-lite"/>
    </source>
</evidence>
<dbReference type="PANTHER" id="PTHR33064:SF37">
    <property type="entry name" value="RIBONUCLEASE H"/>
    <property type="match status" value="1"/>
</dbReference>
<keyword evidence="1" id="KW-0863">Zinc-finger</keyword>
<feature type="domain" description="CCHC-type" evidence="4">
    <location>
        <begin position="127"/>
        <end position="141"/>
    </location>
</feature>
<keyword evidence="1" id="KW-0862">Zinc</keyword>
<keyword evidence="5" id="KW-0378">Hydrolase</keyword>
<dbReference type="InterPro" id="IPR043128">
    <property type="entry name" value="Rev_trsase/Diguanyl_cyclase"/>
</dbReference>
<feature type="transmembrane region" description="Helical" evidence="3">
    <location>
        <begin position="1207"/>
        <end position="1227"/>
    </location>
</feature>
<keyword evidence="3" id="KW-0812">Transmembrane</keyword>
<keyword evidence="5" id="KW-0645">Protease</keyword>
<dbReference type="EMBL" id="NQIK02000001">
    <property type="protein sequence ID" value="KAF7575775.1"/>
    <property type="molecule type" value="Genomic_DNA"/>
</dbReference>
<dbReference type="GO" id="GO:0008270">
    <property type="term" value="F:zinc ion binding"/>
    <property type="evidence" value="ECO:0007669"/>
    <property type="project" value="UniProtKB-KW"/>
</dbReference>
<accession>A0A834S558</accession>
<dbReference type="InterPro" id="IPR021109">
    <property type="entry name" value="Peptidase_aspartic_dom_sf"/>
</dbReference>
<feature type="compositionally biased region" description="Basic and acidic residues" evidence="2">
    <location>
        <begin position="318"/>
        <end position="334"/>
    </location>
</feature>
<dbReference type="GeneID" id="90953761"/>